<dbReference type="PANTHER" id="PTHR10974">
    <property type="entry name" value="FI08016P-RELATED"/>
    <property type="match status" value="1"/>
</dbReference>
<proteinExistence type="predicted"/>
<dbReference type="AlphaFoldDB" id="A0A9J6BG46"/>
<reference evidence="1" key="1">
    <citation type="submission" date="2021-03" db="EMBL/GenBank/DDBJ databases">
        <title>Chromosome level genome of the anhydrobiotic midge Polypedilum vanderplanki.</title>
        <authorList>
            <person name="Yoshida Y."/>
            <person name="Kikawada T."/>
            <person name="Gusev O."/>
        </authorList>
    </citation>
    <scope>NUCLEOTIDE SEQUENCE</scope>
    <source>
        <strain evidence="1">NIAS01</strain>
        <tissue evidence="1">Whole body or cell culture</tissue>
    </source>
</reference>
<protein>
    <submittedName>
        <fullName evidence="1">Uncharacterized protein</fullName>
    </submittedName>
</protein>
<dbReference type="Proteomes" id="UP001107558">
    <property type="component" value="Chromosome 4"/>
</dbReference>
<dbReference type="Gene3D" id="3.40.720.10">
    <property type="entry name" value="Alkaline Phosphatase, subunit A"/>
    <property type="match status" value="1"/>
</dbReference>
<dbReference type="GO" id="GO:0005615">
    <property type="term" value="C:extracellular space"/>
    <property type="evidence" value="ECO:0007669"/>
    <property type="project" value="TreeGrafter"/>
</dbReference>
<comment type="caution">
    <text evidence="1">The sequence shown here is derived from an EMBL/GenBank/DDBJ whole genome shotgun (WGS) entry which is preliminary data.</text>
</comment>
<keyword evidence="2" id="KW-1185">Reference proteome</keyword>
<dbReference type="FunFam" id="3.40.720.10:FF:000017">
    <property type="entry name" value="Predicted protein"/>
    <property type="match status" value="1"/>
</dbReference>
<name>A0A9J6BG46_POLVA</name>
<accession>A0A9J6BG46</accession>
<gene>
    <name evidence="1" type="ORF">PVAND_016551</name>
</gene>
<dbReference type="PANTHER" id="PTHR10974:SF9">
    <property type="entry name" value="DUF229 DOMAIN CONTAINING PROTEIN-RELATED"/>
    <property type="match status" value="1"/>
</dbReference>
<evidence type="ECO:0000313" key="2">
    <source>
        <dbReference type="Proteomes" id="UP001107558"/>
    </source>
</evidence>
<dbReference type="InterPro" id="IPR004245">
    <property type="entry name" value="DUF229"/>
</dbReference>
<evidence type="ECO:0000313" key="1">
    <source>
        <dbReference type="EMBL" id="KAG5668616.1"/>
    </source>
</evidence>
<dbReference type="OrthoDB" id="413313at2759"/>
<dbReference type="Pfam" id="PF02995">
    <property type="entry name" value="DUF229"/>
    <property type="match status" value="1"/>
</dbReference>
<dbReference type="EMBL" id="JADBJN010000004">
    <property type="protein sequence ID" value="KAG5668616.1"/>
    <property type="molecule type" value="Genomic_DNA"/>
</dbReference>
<dbReference type="InterPro" id="IPR017850">
    <property type="entry name" value="Alkaline_phosphatase_core_sf"/>
</dbReference>
<organism evidence="1 2">
    <name type="scientific">Polypedilum vanderplanki</name>
    <name type="common">Sleeping chironomid midge</name>
    <dbReference type="NCBI Taxonomy" id="319348"/>
    <lineage>
        <taxon>Eukaryota</taxon>
        <taxon>Metazoa</taxon>
        <taxon>Ecdysozoa</taxon>
        <taxon>Arthropoda</taxon>
        <taxon>Hexapoda</taxon>
        <taxon>Insecta</taxon>
        <taxon>Pterygota</taxon>
        <taxon>Neoptera</taxon>
        <taxon>Endopterygota</taxon>
        <taxon>Diptera</taxon>
        <taxon>Nematocera</taxon>
        <taxon>Chironomoidea</taxon>
        <taxon>Chironomidae</taxon>
        <taxon>Chironominae</taxon>
        <taxon>Polypedilum</taxon>
        <taxon>Polypedilum</taxon>
    </lineage>
</organism>
<sequence length="457" mass="54375">MNKIKIYKNAHVMIRRKNITNEIDESKKFNVLLIGVDSISRLHLQRSMQETYKFLIENQWIEMKGYNKIEDNTFPNLMAILAGVDNSYSFKYCNITEIGGIEKCKFLWNEFKDENYATAFAEDTTKFSTFNFMRMKGFSKQPTDHYFRPFGLAIEKYLDCENKRFPYCVGEKVYADYIYDYALDFVKEYKNYFGLFWTNSFSHNFISTPSSYDLKMKNYLKMFQNENHLNNTFIIFISDHGIRFGEIRKLFTGWLEERLPFLFFYIPENFKKNYPEFVKNLKINTERLTTPFDLHITIKEILKISSNKNQFFNLTAISCPKCQSLFKEISIDRICKDAAIPDIYCTCSSIEEIDKTTKEIKEISEFIVDELNFLVSTYEKCAKMKLKEIISARKLNYDKNDFLIEIKVFPSDGEFEAKVRKTENFYIFVDQILRINQYGNQSECIDDLNLRKYCYCV</sequence>
<dbReference type="CDD" id="cd16021">
    <property type="entry name" value="ALP_like"/>
    <property type="match status" value="1"/>
</dbReference>
<dbReference type="SUPFAM" id="SSF53649">
    <property type="entry name" value="Alkaline phosphatase-like"/>
    <property type="match status" value="1"/>
</dbReference>